<dbReference type="Gene3D" id="3.30.530.20">
    <property type="match status" value="1"/>
</dbReference>
<dbReference type="SUPFAM" id="SSF55961">
    <property type="entry name" value="Bet v1-like"/>
    <property type="match status" value="1"/>
</dbReference>
<dbReference type="EMBL" id="CP005286">
    <property type="protein sequence ID" value="AJE33647.1"/>
    <property type="molecule type" value="Genomic_DNA"/>
</dbReference>
<protein>
    <recommendedName>
        <fullName evidence="3">Polyketide cyclase/dehydrase</fullName>
    </recommendedName>
</protein>
<dbReference type="Pfam" id="PF10604">
    <property type="entry name" value="Polyketide_cyc2"/>
    <property type="match status" value="1"/>
</dbReference>
<dbReference type="InterPro" id="IPR019587">
    <property type="entry name" value="Polyketide_cyclase/dehydratase"/>
</dbReference>
<evidence type="ECO:0000313" key="1">
    <source>
        <dbReference type="EMBL" id="AJE33647.1"/>
    </source>
</evidence>
<dbReference type="InterPro" id="IPR023393">
    <property type="entry name" value="START-like_dom_sf"/>
</dbReference>
<name>A0A0B5D9I1_9CORY</name>
<dbReference type="STRING" id="1223515.B842_08990"/>
<dbReference type="Proteomes" id="UP000031524">
    <property type="component" value="Chromosome"/>
</dbReference>
<reference evidence="1 2" key="1">
    <citation type="submission" date="2013-04" db="EMBL/GenBank/DDBJ databases">
        <title>Complete genome sequence of Corynebacterium humireducens DSM 45392(T), isolated from a wastewater-fed microbial fuel cell.</title>
        <authorList>
            <person name="Ruckert C."/>
            <person name="Albersmeier A."/>
            <person name="Kalinowski J."/>
        </authorList>
    </citation>
    <scope>NUCLEOTIDE SEQUENCE [LARGE SCALE GENOMIC DNA]</scope>
    <source>
        <strain evidence="2">MFC-5</strain>
    </source>
</reference>
<gene>
    <name evidence="1" type="ORF">B842_08990</name>
</gene>
<keyword evidence="2" id="KW-1185">Reference proteome</keyword>
<dbReference type="RefSeq" id="WP_052437847.1">
    <property type="nucleotide sequence ID" value="NZ_BCSU01000020.1"/>
</dbReference>
<evidence type="ECO:0008006" key="3">
    <source>
        <dbReference type="Google" id="ProtNLM"/>
    </source>
</evidence>
<evidence type="ECO:0000313" key="2">
    <source>
        <dbReference type="Proteomes" id="UP000031524"/>
    </source>
</evidence>
<proteinExistence type="predicted"/>
<sequence length="168" mass="18368">MKTRTIALTLTTLLTATALSGLLLPYRVEHSAVATADADTAWDVIADLGNHPTWNPYTAELRGEPVVGSRLFNRTHSGGTELTFEPVVLVATPGSQLRWRGSLGVRWIADGEHYYRIDPGPTPGQVTITQGEVFRGILVTPLRPWFNLEEEFAVSTAALAKHIQARHG</sequence>
<dbReference type="OrthoDB" id="191189at2"/>
<dbReference type="KEGG" id="chm:B842_08990"/>
<organism evidence="1 2">
    <name type="scientific">Corynebacterium humireducens NBRC 106098 = DSM 45392</name>
    <dbReference type="NCBI Taxonomy" id="1223515"/>
    <lineage>
        <taxon>Bacteria</taxon>
        <taxon>Bacillati</taxon>
        <taxon>Actinomycetota</taxon>
        <taxon>Actinomycetes</taxon>
        <taxon>Mycobacteriales</taxon>
        <taxon>Corynebacteriaceae</taxon>
        <taxon>Corynebacterium</taxon>
    </lineage>
</organism>
<dbReference type="AlphaFoldDB" id="A0A0B5D9I1"/>
<dbReference type="HOGENOM" id="CLU_069867_4_0_11"/>
<accession>A0A0B5D9I1</accession>
<dbReference type="PANTHER" id="PTHR36166">
    <property type="entry name" value="CHROMOSOME 9, WHOLE GENOME SHOTGUN SEQUENCE"/>
    <property type="match status" value="1"/>
</dbReference>
<dbReference type="PANTHER" id="PTHR36166:SF1">
    <property type="entry name" value="SRPBCC DOMAIN-CONTAINING PROTEIN"/>
    <property type="match status" value="1"/>
</dbReference>